<dbReference type="SMART" id="SM00256">
    <property type="entry name" value="FBOX"/>
    <property type="match status" value="1"/>
</dbReference>
<dbReference type="Proteomes" id="UP000580250">
    <property type="component" value="Unassembled WGS sequence"/>
</dbReference>
<feature type="domain" description="F-box" evidence="2">
    <location>
        <begin position="87"/>
        <end position="133"/>
    </location>
</feature>
<dbReference type="InterPro" id="IPR001810">
    <property type="entry name" value="F-box_dom"/>
</dbReference>
<evidence type="ECO:0000256" key="1">
    <source>
        <dbReference type="ARBA" id="ARBA00022786"/>
    </source>
</evidence>
<dbReference type="SUPFAM" id="SSF81383">
    <property type="entry name" value="F-box domain"/>
    <property type="match status" value="1"/>
</dbReference>
<dbReference type="PANTHER" id="PTHR13318:SF169">
    <property type="entry name" value="F-BOX AND LEUCINE-RICH REPEAT PROTEIN 9"/>
    <property type="match status" value="1"/>
</dbReference>
<evidence type="ECO:0000313" key="3">
    <source>
        <dbReference type="EMBL" id="CAD2179193.1"/>
    </source>
</evidence>
<dbReference type="Gene3D" id="3.80.10.10">
    <property type="entry name" value="Ribonuclease Inhibitor"/>
    <property type="match status" value="1"/>
</dbReference>
<dbReference type="AlphaFoldDB" id="A0A6V7VWI2"/>
<dbReference type="PANTHER" id="PTHR13318">
    <property type="entry name" value="PARTNER OF PAIRED, ISOFORM B-RELATED"/>
    <property type="match status" value="1"/>
</dbReference>
<dbReference type="SMART" id="SM00367">
    <property type="entry name" value="LRR_CC"/>
    <property type="match status" value="4"/>
</dbReference>
<sequence length="420" mass="48024">MDLPNNIKEDNCTSNDYNMSNDLTNCNESVEFRGDMDASFNSDNFSISFQDISMVLRARPDINVFYRTPCSGSNRFTRRSSSVRMAVDYFSKLPDFLLLQIFKHLNKHDLVRIMRTCRVFSQLGKNPHFWKFMNLSKRLIDELSLHSLLDRKMEILRLTEAELTESLQFISSYEINIQNIELTKLTHLDLSHATYENSEILLRIFERCRNLEALSLESCSILNDAICNEIGKNLDLRFLDLVYVNGLSETGIYHILSNCRSLEEVNFGWANVGNGAITLICKLAPPSMIRLNLSGFRSNEELNDGNVKLLCLSCPRLEELDLSDNELITERALEAISSGLRNLKRLTLSRCYAIEPMAFVSLQNLEILNIFGCITNEGVELLRERLHPTLIDHSPICTIAKPTAGLSVASIWGKRTRDRY</sequence>
<dbReference type="Pfam" id="PF12937">
    <property type="entry name" value="F-box-like"/>
    <property type="match status" value="1"/>
</dbReference>
<reference evidence="3 4" key="1">
    <citation type="submission" date="2020-08" db="EMBL/GenBank/DDBJ databases">
        <authorList>
            <person name="Koutsovoulos G."/>
            <person name="Danchin GJ E."/>
        </authorList>
    </citation>
    <scope>NUCLEOTIDE SEQUENCE [LARGE SCALE GENOMIC DNA]</scope>
</reference>
<comment type="caution">
    <text evidence="3">The sequence shown here is derived from an EMBL/GenBank/DDBJ whole genome shotgun (WGS) entry which is preliminary data.</text>
</comment>
<evidence type="ECO:0000313" key="4">
    <source>
        <dbReference type="Proteomes" id="UP000580250"/>
    </source>
</evidence>
<name>A0A6V7VWI2_MELEN</name>
<dbReference type="GO" id="GO:0019005">
    <property type="term" value="C:SCF ubiquitin ligase complex"/>
    <property type="evidence" value="ECO:0007669"/>
    <property type="project" value="TreeGrafter"/>
</dbReference>
<dbReference type="InterPro" id="IPR006553">
    <property type="entry name" value="Leu-rich_rpt_Cys-con_subtyp"/>
</dbReference>
<protein>
    <recommendedName>
        <fullName evidence="2">F-box domain-containing protein</fullName>
    </recommendedName>
</protein>
<dbReference type="EMBL" id="CAJEWN010000338">
    <property type="protein sequence ID" value="CAD2179193.1"/>
    <property type="molecule type" value="Genomic_DNA"/>
</dbReference>
<evidence type="ECO:0000259" key="2">
    <source>
        <dbReference type="PROSITE" id="PS50181"/>
    </source>
</evidence>
<organism evidence="3 4">
    <name type="scientific">Meloidogyne enterolobii</name>
    <name type="common">Root-knot nematode worm</name>
    <name type="synonym">Meloidogyne mayaguensis</name>
    <dbReference type="NCBI Taxonomy" id="390850"/>
    <lineage>
        <taxon>Eukaryota</taxon>
        <taxon>Metazoa</taxon>
        <taxon>Ecdysozoa</taxon>
        <taxon>Nematoda</taxon>
        <taxon>Chromadorea</taxon>
        <taxon>Rhabditida</taxon>
        <taxon>Tylenchina</taxon>
        <taxon>Tylenchomorpha</taxon>
        <taxon>Tylenchoidea</taxon>
        <taxon>Meloidogynidae</taxon>
        <taxon>Meloidogyninae</taxon>
        <taxon>Meloidogyne</taxon>
    </lineage>
</organism>
<dbReference type="SUPFAM" id="SSF52047">
    <property type="entry name" value="RNI-like"/>
    <property type="match status" value="1"/>
</dbReference>
<proteinExistence type="predicted"/>
<dbReference type="PROSITE" id="PS50181">
    <property type="entry name" value="FBOX"/>
    <property type="match status" value="1"/>
</dbReference>
<dbReference type="OrthoDB" id="2095648at2759"/>
<gene>
    <name evidence="3" type="ORF">MENT_LOCUS31186</name>
</gene>
<dbReference type="InterPro" id="IPR032675">
    <property type="entry name" value="LRR_dom_sf"/>
</dbReference>
<keyword evidence="1" id="KW-0833">Ubl conjugation pathway</keyword>
<dbReference type="GO" id="GO:0031146">
    <property type="term" value="P:SCF-dependent proteasomal ubiquitin-dependent protein catabolic process"/>
    <property type="evidence" value="ECO:0007669"/>
    <property type="project" value="TreeGrafter"/>
</dbReference>
<dbReference type="InterPro" id="IPR036047">
    <property type="entry name" value="F-box-like_dom_sf"/>
</dbReference>
<accession>A0A6V7VWI2</accession>